<dbReference type="EMBL" id="FODD01000002">
    <property type="protein sequence ID" value="SEN15831.1"/>
    <property type="molecule type" value="Genomic_DNA"/>
</dbReference>
<proteinExistence type="predicted"/>
<name>A0A1H8E8C4_9ACTN</name>
<dbReference type="RefSeq" id="WP_069463254.1">
    <property type="nucleotide sequence ID" value="NZ_FODD01000002.1"/>
</dbReference>
<evidence type="ECO:0000313" key="2">
    <source>
        <dbReference type="Proteomes" id="UP000181951"/>
    </source>
</evidence>
<accession>A0A1H8E8C4</accession>
<protein>
    <recommendedName>
        <fullName evidence="3">SseB protein N-terminal domain-containing protein</fullName>
    </recommendedName>
</protein>
<sequence length="128" mass="13447">MSYSVFVQRFAHGDAAPMDDALAQELLAPYVVRSEPEFGFVRIAASDGGRADVYASPGSLMVSRFSWGGILDVLAGLVERLDAVLLLQEGVAVLATAGQRAHLPPELQPDAVVVDLTGAAVRAVIEGL</sequence>
<dbReference type="Proteomes" id="UP000181951">
    <property type="component" value="Unassembled WGS sequence"/>
</dbReference>
<dbReference type="OrthoDB" id="3380325at2"/>
<organism evidence="1 2">
    <name type="scientific">Actinacidiphila rubida</name>
    <dbReference type="NCBI Taxonomy" id="310780"/>
    <lineage>
        <taxon>Bacteria</taxon>
        <taxon>Bacillati</taxon>
        <taxon>Actinomycetota</taxon>
        <taxon>Actinomycetes</taxon>
        <taxon>Kitasatosporales</taxon>
        <taxon>Streptomycetaceae</taxon>
        <taxon>Actinacidiphila</taxon>
    </lineage>
</organism>
<evidence type="ECO:0008006" key="3">
    <source>
        <dbReference type="Google" id="ProtNLM"/>
    </source>
</evidence>
<dbReference type="STRING" id="310780.SAMN05216267_100273"/>
<reference evidence="1 2" key="1">
    <citation type="submission" date="2016-10" db="EMBL/GenBank/DDBJ databases">
        <authorList>
            <person name="de Groot N.N."/>
        </authorList>
    </citation>
    <scope>NUCLEOTIDE SEQUENCE [LARGE SCALE GENOMIC DNA]</scope>
    <source>
        <strain evidence="1 2">CGMCC 4.2026</strain>
    </source>
</reference>
<evidence type="ECO:0000313" key="1">
    <source>
        <dbReference type="EMBL" id="SEN15831.1"/>
    </source>
</evidence>
<gene>
    <name evidence="1" type="ORF">SAMN05216267_100273</name>
</gene>
<dbReference type="AlphaFoldDB" id="A0A1H8E8C4"/>
<keyword evidence="2" id="KW-1185">Reference proteome</keyword>